<accession>A0ACC1YL02</accession>
<protein>
    <submittedName>
        <fullName evidence="1">Transcription factor</fullName>
    </submittedName>
</protein>
<comment type="caution">
    <text evidence="1">The sequence shown here is derived from an EMBL/GenBank/DDBJ whole genome shotgun (WGS) entry which is preliminary data.</text>
</comment>
<name>A0ACC1YL02_MELAZ</name>
<sequence length="167" mass="18723">MARRSSSSISRVERNMIEKNRRKHMKDLIANLASIISLQPSKMSMPKILDQARSYIMQLQKNHEESLKRRKALLEGGDDQKRSNSAPESSSSSSRMLPIMNITSSDSALEVNLICGLTNRNFKLSEIISVLEEEGAEVIDATQVNAGDRVIYIIKCQVYKCSVSFSV</sequence>
<evidence type="ECO:0000313" key="2">
    <source>
        <dbReference type="Proteomes" id="UP001164539"/>
    </source>
</evidence>
<dbReference type="Proteomes" id="UP001164539">
    <property type="component" value="Chromosome 2"/>
</dbReference>
<proteinExistence type="predicted"/>
<gene>
    <name evidence="1" type="ORF">OWV82_003482</name>
</gene>
<reference evidence="1 2" key="1">
    <citation type="journal article" date="2023" name="Science">
        <title>Complex scaffold remodeling in plant triterpene biosynthesis.</title>
        <authorList>
            <person name="De La Pena R."/>
            <person name="Hodgson H."/>
            <person name="Liu J.C."/>
            <person name="Stephenson M.J."/>
            <person name="Martin A.C."/>
            <person name="Owen C."/>
            <person name="Harkess A."/>
            <person name="Leebens-Mack J."/>
            <person name="Jimenez L.E."/>
            <person name="Osbourn A."/>
            <person name="Sattely E.S."/>
        </authorList>
    </citation>
    <scope>NUCLEOTIDE SEQUENCE [LARGE SCALE GENOMIC DNA]</scope>
    <source>
        <strain evidence="2">cv. JPN11</strain>
        <tissue evidence="1">Leaf</tissue>
    </source>
</reference>
<evidence type="ECO:0000313" key="1">
    <source>
        <dbReference type="EMBL" id="KAJ4724495.1"/>
    </source>
</evidence>
<organism evidence="1 2">
    <name type="scientific">Melia azedarach</name>
    <name type="common">Chinaberry tree</name>
    <dbReference type="NCBI Taxonomy" id="155640"/>
    <lineage>
        <taxon>Eukaryota</taxon>
        <taxon>Viridiplantae</taxon>
        <taxon>Streptophyta</taxon>
        <taxon>Embryophyta</taxon>
        <taxon>Tracheophyta</taxon>
        <taxon>Spermatophyta</taxon>
        <taxon>Magnoliopsida</taxon>
        <taxon>eudicotyledons</taxon>
        <taxon>Gunneridae</taxon>
        <taxon>Pentapetalae</taxon>
        <taxon>rosids</taxon>
        <taxon>malvids</taxon>
        <taxon>Sapindales</taxon>
        <taxon>Meliaceae</taxon>
        <taxon>Melia</taxon>
    </lineage>
</organism>
<keyword evidence="2" id="KW-1185">Reference proteome</keyword>
<dbReference type="EMBL" id="CM051395">
    <property type="protein sequence ID" value="KAJ4724495.1"/>
    <property type="molecule type" value="Genomic_DNA"/>
</dbReference>